<comment type="caution">
    <text evidence="2">The sequence shown here is derived from an EMBL/GenBank/DDBJ whole genome shotgun (WGS) entry which is preliminary data.</text>
</comment>
<keyword evidence="4" id="KW-1185">Reference proteome</keyword>
<name>A0A7M4D3E7_9BACT</name>
<protein>
    <recommendedName>
        <fullName evidence="1">Putative auto-transporter adhesin head GIN domain-containing protein</fullName>
    </recommendedName>
</protein>
<dbReference type="Proteomes" id="UP000285951">
    <property type="component" value="Unassembled WGS sequence"/>
</dbReference>
<reference evidence="3 4" key="1">
    <citation type="submission" date="2019-11" db="EMBL/GenBank/DDBJ databases">
        <title>Draft genome sequence of Labilibaculum sp. strain SYP isolated from Black Sea.</title>
        <authorList>
            <person name="Yadav S."/>
            <person name="Villanueva L."/>
        </authorList>
    </citation>
    <scope>NUCLEOTIDE SEQUENCE [LARGE SCALE GENOMIC DNA]</scope>
    <source>
        <strain evidence="3 4">44</strain>
    </source>
</reference>
<evidence type="ECO:0000259" key="1">
    <source>
        <dbReference type="Pfam" id="PF10988"/>
    </source>
</evidence>
<feature type="domain" description="Putative auto-transporter adhesin head GIN" evidence="1">
    <location>
        <begin position="50"/>
        <end position="233"/>
    </location>
</feature>
<dbReference type="Proteomes" id="UP000462449">
    <property type="component" value="Unassembled WGS sequence"/>
</dbReference>
<gene>
    <name evidence="3" type="ORF">DWB62_005060</name>
    <name evidence="2" type="ORF">GNY23_05060</name>
</gene>
<evidence type="ECO:0000313" key="2">
    <source>
        <dbReference type="EMBL" id="MUP37176.1"/>
    </source>
</evidence>
<dbReference type="InterPro" id="IPR021255">
    <property type="entry name" value="DUF2807"/>
</dbReference>
<evidence type="ECO:0000313" key="3">
    <source>
        <dbReference type="EMBL" id="MVB06381.1"/>
    </source>
</evidence>
<accession>A0A7M4D3E7</accession>
<organism evidence="2 5">
    <name type="scientific">Labilibaculum euxinus</name>
    <dbReference type="NCBI Taxonomy" id="2686357"/>
    <lineage>
        <taxon>Bacteria</taxon>
        <taxon>Pseudomonadati</taxon>
        <taxon>Bacteroidota</taxon>
        <taxon>Bacteroidia</taxon>
        <taxon>Marinilabiliales</taxon>
        <taxon>Marinifilaceae</taxon>
        <taxon>Labilibaculum</taxon>
    </lineage>
</organism>
<dbReference type="Pfam" id="PF10988">
    <property type="entry name" value="DUF2807"/>
    <property type="match status" value="1"/>
</dbReference>
<evidence type="ECO:0000313" key="4">
    <source>
        <dbReference type="Proteomes" id="UP000285951"/>
    </source>
</evidence>
<dbReference type="PROSITE" id="PS51257">
    <property type="entry name" value="PROKAR_LIPOPROTEIN"/>
    <property type="match status" value="1"/>
</dbReference>
<dbReference type="AlphaFoldDB" id="A0A7M4D3E7"/>
<reference evidence="2 5" key="2">
    <citation type="submission" date="2019-12" db="EMBL/GenBank/DDBJ databases">
        <title>Draft genome sequence of Labilibaculum sp. strain 44 isolated from deep waters of Black Sea.</title>
        <authorList>
            <person name="Yadav S."/>
            <person name="Villanueva L."/>
        </authorList>
    </citation>
    <scope>NUCLEOTIDE SEQUENCE [LARGE SCALE GENOMIC DNA]</scope>
    <source>
        <strain evidence="2 5">44</strain>
    </source>
</reference>
<dbReference type="EMBL" id="QTZN02000008">
    <property type="protein sequence ID" value="MVB06381.1"/>
    <property type="molecule type" value="Genomic_DNA"/>
</dbReference>
<evidence type="ECO:0000313" key="5">
    <source>
        <dbReference type="Proteomes" id="UP000462449"/>
    </source>
</evidence>
<dbReference type="Gene3D" id="2.160.20.120">
    <property type="match status" value="1"/>
</dbReference>
<proteinExistence type="predicted"/>
<sequence>MESKKTKVKNKIYIFVLLLLTLTSCETLNPFENEGEYTVKRIDLPEISSIKNLNTFKITLVKDEEEFLLLKGGKNIISKASVVISDQNLTIDHSHKNNLKIFDLIEAEIHLKELKLITANAPASFSSKGVLSGNRLDIDITSESELVEMKLDLKYDFLDFHSFGTASGGYEFKGICPTSNYVLNGIINIKASELQSKKVNLAQNGIGEAHVWAENELNVTVYSSGDIYYTGNPDIEISRVQVNNQSPTAKVLPE</sequence>
<dbReference type="EMBL" id="WOTW01000008">
    <property type="protein sequence ID" value="MUP37176.1"/>
    <property type="molecule type" value="Genomic_DNA"/>
</dbReference>